<dbReference type="AlphaFoldDB" id="A0A9D4KZN4"/>
<reference evidence="2" key="1">
    <citation type="journal article" date="2019" name="bioRxiv">
        <title>The Genome of the Zebra Mussel, Dreissena polymorpha: A Resource for Invasive Species Research.</title>
        <authorList>
            <person name="McCartney M.A."/>
            <person name="Auch B."/>
            <person name="Kono T."/>
            <person name="Mallez S."/>
            <person name="Zhang Y."/>
            <person name="Obille A."/>
            <person name="Becker A."/>
            <person name="Abrahante J.E."/>
            <person name="Garbe J."/>
            <person name="Badalamenti J.P."/>
            <person name="Herman A."/>
            <person name="Mangelson H."/>
            <person name="Liachko I."/>
            <person name="Sullivan S."/>
            <person name="Sone E.D."/>
            <person name="Koren S."/>
            <person name="Silverstein K.A.T."/>
            <person name="Beckman K.B."/>
            <person name="Gohl D.M."/>
        </authorList>
    </citation>
    <scope>NUCLEOTIDE SEQUENCE</scope>
    <source>
        <strain evidence="2">Duluth1</strain>
        <tissue evidence="2">Whole animal</tissue>
    </source>
</reference>
<evidence type="ECO:0000256" key="1">
    <source>
        <dbReference type="SAM" id="MobiDB-lite"/>
    </source>
</evidence>
<dbReference type="Proteomes" id="UP000828390">
    <property type="component" value="Unassembled WGS sequence"/>
</dbReference>
<name>A0A9D4KZN4_DREPO</name>
<sequence length="61" mass="6723">MILSQTEVDGIQEEMLTTEQYTIDMDIKFRKLKSLPGTTDSAQSTSTTAGIATRNNIDPSE</sequence>
<dbReference type="EMBL" id="JAIWYP010000003">
    <property type="protein sequence ID" value="KAH3849128.1"/>
    <property type="molecule type" value="Genomic_DNA"/>
</dbReference>
<accession>A0A9D4KZN4</accession>
<reference evidence="2" key="2">
    <citation type="submission" date="2020-11" db="EMBL/GenBank/DDBJ databases">
        <authorList>
            <person name="McCartney M.A."/>
            <person name="Auch B."/>
            <person name="Kono T."/>
            <person name="Mallez S."/>
            <person name="Becker A."/>
            <person name="Gohl D.M."/>
            <person name="Silverstein K.A.T."/>
            <person name="Koren S."/>
            <person name="Bechman K.B."/>
            <person name="Herman A."/>
            <person name="Abrahante J.E."/>
            <person name="Garbe J."/>
        </authorList>
    </citation>
    <scope>NUCLEOTIDE SEQUENCE</scope>
    <source>
        <strain evidence="2">Duluth1</strain>
        <tissue evidence="2">Whole animal</tissue>
    </source>
</reference>
<comment type="caution">
    <text evidence="2">The sequence shown here is derived from an EMBL/GenBank/DDBJ whole genome shotgun (WGS) entry which is preliminary data.</text>
</comment>
<feature type="region of interest" description="Disordered" evidence="1">
    <location>
        <begin position="36"/>
        <end position="61"/>
    </location>
</feature>
<proteinExistence type="predicted"/>
<feature type="compositionally biased region" description="Low complexity" evidence="1">
    <location>
        <begin position="38"/>
        <end position="49"/>
    </location>
</feature>
<evidence type="ECO:0000313" key="3">
    <source>
        <dbReference type="Proteomes" id="UP000828390"/>
    </source>
</evidence>
<evidence type="ECO:0000313" key="2">
    <source>
        <dbReference type="EMBL" id="KAH3849128.1"/>
    </source>
</evidence>
<keyword evidence="3" id="KW-1185">Reference proteome</keyword>
<gene>
    <name evidence="2" type="ORF">DPMN_091523</name>
</gene>
<organism evidence="2 3">
    <name type="scientific">Dreissena polymorpha</name>
    <name type="common">Zebra mussel</name>
    <name type="synonym">Mytilus polymorpha</name>
    <dbReference type="NCBI Taxonomy" id="45954"/>
    <lineage>
        <taxon>Eukaryota</taxon>
        <taxon>Metazoa</taxon>
        <taxon>Spiralia</taxon>
        <taxon>Lophotrochozoa</taxon>
        <taxon>Mollusca</taxon>
        <taxon>Bivalvia</taxon>
        <taxon>Autobranchia</taxon>
        <taxon>Heteroconchia</taxon>
        <taxon>Euheterodonta</taxon>
        <taxon>Imparidentia</taxon>
        <taxon>Neoheterodontei</taxon>
        <taxon>Myida</taxon>
        <taxon>Dreissenoidea</taxon>
        <taxon>Dreissenidae</taxon>
        <taxon>Dreissena</taxon>
    </lineage>
</organism>
<protein>
    <submittedName>
        <fullName evidence="2">Uncharacterized protein</fullName>
    </submittedName>
</protein>